<keyword evidence="3" id="KW-1003">Cell membrane</keyword>
<evidence type="ECO:0000256" key="5">
    <source>
        <dbReference type="ARBA" id="ARBA00022989"/>
    </source>
</evidence>
<evidence type="ECO:0000256" key="6">
    <source>
        <dbReference type="ARBA" id="ARBA00023136"/>
    </source>
</evidence>
<feature type="transmembrane region" description="Helical" evidence="7">
    <location>
        <begin position="30"/>
        <end position="47"/>
    </location>
</feature>
<dbReference type="RefSeq" id="WP_338437998.1">
    <property type="nucleotide sequence ID" value="NZ_JAUYVH010000015.1"/>
</dbReference>
<feature type="transmembrane region" description="Helical" evidence="7">
    <location>
        <begin position="116"/>
        <end position="137"/>
    </location>
</feature>
<dbReference type="PANTHER" id="PTHR30506:SF3">
    <property type="entry name" value="UPF0126 INNER MEMBRANE PROTEIN YADS-RELATED"/>
    <property type="match status" value="1"/>
</dbReference>
<evidence type="ECO:0000256" key="3">
    <source>
        <dbReference type="ARBA" id="ARBA00022475"/>
    </source>
</evidence>
<feature type="domain" description="Glycine transporter" evidence="8">
    <location>
        <begin position="92"/>
        <end position="164"/>
    </location>
</feature>
<organism evidence="9 10">
    <name type="scientific">Keguizhuia sedimenti</name>
    <dbReference type="NCBI Taxonomy" id="3064264"/>
    <lineage>
        <taxon>Bacteria</taxon>
        <taxon>Pseudomonadati</taxon>
        <taxon>Pseudomonadota</taxon>
        <taxon>Betaproteobacteria</taxon>
        <taxon>Burkholderiales</taxon>
        <taxon>Oxalobacteraceae</taxon>
        <taxon>Keguizhuia</taxon>
    </lineage>
</organism>
<comment type="similarity">
    <text evidence="2">Belongs to the UPF0126 family.</text>
</comment>
<feature type="transmembrane region" description="Helical" evidence="7">
    <location>
        <begin position="173"/>
        <end position="194"/>
    </location>
</feature>
<accession>A0ABU1BSK9</accession>
<feature type="domain" description="Glycine transporter" evidence="8">
    <location>
        <begin position="7"/>
        <end position="80"/>
    </location>
</feature>
<evidence type="ECO:0000256" key="2">
    <source>
        <dbReference type="ARBA" id="ARBA00008193"/>
    </source>
</evidence>
<gene>
    <name evidence="9" type="ORF">Q8A64_16440</name>
</gene>
<dbReference type="InterPro" id="IPR005115">
    <property type="entry name" value="Gly_transporter"/>
</dbReference>
<comment type="subcellular location">
    <subcellularLocation>
        <location evidence="1">Cell membrane</location>
        <topology evidence="1">Multi-pass membrane protein</topology>
    </subcellularLocation>
</comment>
<evidence type="ECO:0000256" key="7">
    <source>
        <dbReference type="SAM" id="Phobius"/>
    </source>
</evidence>
<dbReference type="Proteomes" id="UP001225596">
    <property type="component" value="Unassembled WGS sequence"/>
</dbReference>
<keyword evidence="10" id="KW-1185">Reference proteome</keyword>
<evidence type="ECO:0000256" key="1">
    <source>
        <dbReference type="ARBA" id="ARBA00004651"/>
    </source>
</evidence>
<sequence length="215" mass="23003">MTLLHAIYLIAISAEAASGALMSMQRRMDLFGIAVIGTVAGLGGGTVRDILLGHYPLGWIAHPEYLLFTVGSALTAALLANRFQRLEKAFLILDALGLVAFTVIGCEIAAAANVHVAIVVLMGMVTGVFGGLLRDILCGQVPLVLRRDLYATVALMTGVLYVGMLHFHVNREMATAMAISVGFIIRLVAIRYSLALPVPEVEAHRFEDERSSDVG</sequence>
<evidence type="ECO:0000259" key="8">
    <source>
        <dbReference type="Pfam" id="PF03458"/>
    </source>
</evidence>
<protein>
    <submittedName>
        <fullName evidence="9">Trimeric intracellular cation channel family protein</fullName>
    </submittedName>
</protein>
<keyword evidence="5 7" id="KW-1133">Transmembrane helix</keyword>
<dbReference type="PANTHER" id="PTHR30506">
    <property type="entry name" value="INNER MEMBRANE PROTEIN"/>
    <property type="match status" value="1"/>
</dbReference>
<keyword evidence="4 7" id="KW-0812">Transmembrane</keyword>
<name>A0ABU1BSK9_9BURK</name>
<evidence type="ECO:0000256" key="4">
    <source>
        <dbReference type="ARBA" id="ARBA00022692"/>
    </source>
</evidence>
<proteinExistence type="inferred from homology"/>
<dbReference type="EMBL" id="JAUYVH010000015">
    <property type="protein sequence ID" value="MDQ9172005.1"/>
    <property type="molecule type" value="Genomic_DNA"/>
</dbReference>
<reference evidence="9 10" key="1">
    <citation type="submission" date="2023-08" db="EMBL/GenBank/DDBJ databases">
        <title>Oxalobacteraceae gen .nov., isolated from river sludge outside the plant.</title>
        <authorList>
            <person name="Zhao S.Y."/>
        </authorList>
    </citation>
    <scope>NUCLEOTIDE SEQUENCE [LARGE SCALE GENOMIC DNA]</scope>
    <source>
        <strain evidence="9 10">R-40</strain>
    </source>
</reference>
<feature type="transmembrane region" description="Helical" evidence="7">
    <location>
        <begin position="6"/>
        <end position="23"/>
    </location>
</feature>
<feature type="transmembrane region" description="Helical" evidence="7">
    <location>
        <begin position="59"/>
        <end position="79"/>
    </location>
</feature>
<evidence type="ECO:0000313" key="10">
    <source>
        <dbReference type="Proteomes" id="UP001225596"/>
    </source>
</evidence>
<feature type="transmembrane region" description="Helical" evidence="7">
    <location>
        <begin position="149"/>
        <end position="167"/>
    </location>
</feature>
<comment type="caution">
    <text evidence="9">The sequence shown here is derived from an EMBL/GenBank/DDBJ whole genome shotgun (WGS) entry which is preliminary data.</text>
</comment>
<dbReference type="Pfam" id="PF03458">
    <property type="entry name" value="Gly_transporter"/>
    <property type="match status" value="2"/>
</dbReference>
<feature type="transmembrane region" description="Helical" evidence="7">
    <location>
        <begin position="91"/>
        <end position="110"/>
    </location>
</feature>
<evidence type="ECO:0000313" key="9">
    <source>
        <dbReference type="EMBL" id="MDQ9172005.1"/>
    </source>
</evidence>
<keyword evidence="6 7" id="KW-0472">Membrane</keyword>